<proteinExistence type="predicted"/>
<evidence type="ECO:0000256" key="1">
    <source>
        <dbReference type="SAM" id="MobiDB-lite"/>
    </source>
</evidence>
<protein>
    <submittedName>
        <fullName evidence="2">Uncharacterized protein</fullName>
    </submittedName>
</protein>
<dbReference type="AlphaFoldDB" id="A0AAV7I791"/>
<comment type="caution">
    <text evidence="2">The sequence shown here is derived from an EMBL/GenBank/DDBJ whole genome shotgun (WGS) entry which is preliminary data.</text>
</comment>
<feature type="region of interest" description="Disordered" evidence="1">
    <location>
        <begin position="1"/>
        <end position="28"/>
    </location>
</feature>
<sequence length="86" mass="9547">MSTYKPSKGGKNRVLYCGEQGDNGKEDQKQEPVLRFDSGWRICRSGFTYSYHEASESVGLLVLGYSKAQEHSDQLGCIGSSTELLH</sequence>
<reference evidence="2 3" key="1">
    <citation type="journal article" date="2021" name="J. Hered.">
        <title>A chromosome-level genome assembly of the parasitoid wasp, Cotesia glomerata (Hymenoptera: Braconidae).</title>
        <authorList>
            <person name="Pinto B.J."/>
            <person name="Weis J.J."/>
            <person name="Gamble T."/>
            <person name="Ode P.J."/>
            <person name="Paul R."/>
            <person name="Zaspel J.M."/>
        </authorList>
    </citation>
    <scope>NUCLEOTIDE SEQUENCE [LARGE SCALE GENOMIC DNA]</scope>
    <source>
        <strain evidence="2">CgM1</strain>
    </source>
</reference>
<accession>A0AAV7I791</accession>
<evidence type="ECO:0000313" key="2">
    <source>
        <dbReference type="EMBL" id="KAH0554507.1"/>
    </source>
</evidence>
<organism evidence="2 3">
    <name type="scientific">Cotesia glomerata</name>
    <name type="common">Lepidopteran parasitic wasp</name>
    <name type="synonym">Apanteles glomeratus</name>
    <dbReference type="NCBI Taxonomy" id="32391"/>
    <lineage>
        <taxon>Eukaryota</taxon>
        <taxon>Metazoa</taxon>
        <taxon>Ecdysozoa</taxon>
        <taxon>Arthropoda</taxon>
        <taxon>Hexapoda</taxon>
        <taxon>Insecta</taxon>
        <taxon>Pterygota</taxon>
        <taxon>Neoptera</taxon>
        <taxon>Endopterygota</taxon>
        <taxon>Hymenoptera</taxon>
        <taxon>Apocrita</taxon>
        <taxon>Ichneumonoidea</taxon>
        <taxon>Braconidae</taxon>
        <taxon>Microgastrinae</taxon>
        <taxon>Cotesia</taxon>
    </lineage>
</organism>
<evidence type="ECO:0000313" key="3">
    <source>
        <dbReference type="Proteomes" id="UP000826195"/>
    </source>
</evidence>
<gene>
    <name evidence="2" type="ORF">KQX54_011043</name>
</gene>
<keyword evidence="3" id="KW-1185">Reference proteome</keyword>
<dbReference type="EMBL" id="JAHXZJ010001119">
    <property type="protein sequence ID" value="KAH0554507.1"/>
    <property type="molecule type" value="Genomic_DNA"/>
</dbReference>
<dbReference type="Proteomes" id="UP000826195">
    <property type="component" value="Unassembled WGS sequence"/>
</dbReference>
<name>A0AAV7I791_COTGL</name>